<keyword evidence="3" id="KW-1185">Reference proteome</keyword>
<protein>
    <submittedName>
        <fullName evidence="2">M23 family metallopeptidase</fullName>
    </submittedName>
</protein>
<name>A0A5A7SA88_9NOCA</name>
<reference evidence="2 3" key="1">
    <citation type="submission" date="2019-07" db="EMBL/GenBank/DDBJ databases">
        <title>Rhodococcus cavernicolus sp. nov., isolated from a cave.</title>
        <authorList>
            <person name="Lee S.D."/>
        </authorList>
    </citation>
    <scope>NUCLEOTIDE SEQUENCE [LARGE SCALE GENOMIC DNA]</scope>
    <source>
        <strain evidence="2 3">C1-24</strain>
    </source>
</reference>
<dbReference type="EMBL" id="VLNY01000010">
    <property type="protein sequence ID" value="KAA0021445.1"/>
    <property type="molecule type" value="Genomic_DNA"/>
</dbReference>
<feature type="domain" description="M23ase beta-sheet core" evidence="1">
    <location>
        <begin position="131"/>
        <end position="226"/>
    </location>
</feature>
<organism evidence="2 3">
    <name type="scientific">Antrihabitans cavernicola</name>
    <dbReference type="NCBI Taxonomy" id="2495913"/>
    <lineage>
        <taxon>Bacteria</taxon>
        <taxon>Bacillati</taxon>
        <taxon>Actinomycetota</taxon>
        <taxon>Actinomycetes</taxon>
        <taxon>Mycobacteriales</taxon>
        <taxon>Nocardiaceae</taxon>
        <taxon>Antrihabitans</taxon>
    </lineage>
</organism>
<dbReference type="SUPFAM" id="SSF51261">
    <property type="entry name" value="Duplicated hybrid motif"/>
    <property type="match status" value="1"/>
</dbReference>
<dbReference type="Proteomes" id="UP000322244">
    <property type="component" value="Unassembled WGS sequence"/>
</dbReference>
<dbReference type="InterPro" id="IPR016047">
    <property type="entry name" value="M23ase_b-sheet_dom"/>
</dbReference>
<sequence length="243" mass="25141">MSVTVSLSPMKRIRSMNTSSNRATRRRMPVGRIAAASVAAGAVVAAAAGASHSVSSEQPDLQAAGHTAAAAAPVSAPVALEDPAAKAARDAELVARDHERLAREADALRPKVVIPVIGPVSSLFGARWGEFHAGMDFADPIGTPIAAVTDGTIIEAGPAQGFGLWVRVQQDDGTIGVFGHVNDILATVGQHVRAGDIIATVGNRGQSTGPHLHYEVWAVDGQKIDPLPWLISRGLHPNTAMAS</sequence>
<dbReference type="OrthoDB" id="1099523at2"/>
<evidence type="ECO:0000313" key="2">
    <source>
        <dbReference type="EMBL" id="KAA0021445.1"/>
    </source>
</evidence>
<gene>
    <name evidence="2" type="ORF">FOY51_19625</name>
</gene>
<dbReference type="InterPro" id="IPR011055">
    <property type="entry name" value="Dup_hybrid_motif"/>
</dbReference>
<dbReference type="AlphaFoldDB" id="A0A5A7SA88"/>
<dbReference type="CDD" id="cd12797">
    <property type="entry name" value="M23_peptidase"/>
    <property type="match status" value="1"/>
</dbReference>
<dbReference type="PANTHER" id="PTHR21666:SF270">
    <property type="entry name" value="MUREIN HYDROLASE ACTIVATOR ENVC"/>
    <property type="match status" value="1"/>
</dbReference>
<proteinExistence type="predicted"/>
<dbReference type="Pfam" id="PF01551">
    <property type="entry name" value="Peptidase_M23"/>
    <property type="match status" value="1"/>
</dbReference>
<dbReference type="GO" id="GO:0004222">
    <property type="term" value="F:metalloendopeptidase activity"/>
    <property type="evidence" value="ECO:0007669"/>
    <property type="project" value="TreeGrafter"/>
</dbReference>
<dbReference type="PANTHER" id="PTHR21666">
    <property type="entry name" value="PEPTIDASE-RELATED"/>
    <property type="match status" value="1"/>
</dbReference>
<evidence type="ECO:0000259" key="1">
    <source>
        <dbReference type="Pfam" id="PF01551"/>
    </source>
</evidence>
<dbReference type="InterPro" id="IPR050570">
    <property type="entry name" value="Cell_wall_metabolism_enzyme"/>
</dbReference>
<dbReference type="Gene3D" id="2.70.70.10">
    <property type="entry name" value="Glucose Permease (Domain IIA)"/>
    <property type="match status" value="1"/>
</dbReference>
<accession>A0A5A7SA88</accession>
<evidence type="ECO:0000313" key="3">
    <source>
        <dbReference type="Proteomes" id="UP000322244"/>
    </source>
</evidence>
<comment type="caution">
    <text evidence="2">The sequence shown here is derived from an EMBL/GenBank/DDBJ whole genome shotgun (WGS) entry which is preliminary data.</text>
</comment>